<dbReference type="SUPFAM" id="SSF54695">
    <property type="entry name" value="POZ domain"/>
    <property type="match status" value="1"/>
</dbReference>
<dbReference type="EMBL" id="CP151264">
    <property type="protein sequence ID" value="WZH48220.1"/>
    <property type="molecule type" value="Genomic_DNA"/>
</dbReference>
<keyword evidence="3" id="KW-1185">Reference proteome</keyword>
<dbReference type="InterPro" id="IPR000210">
    <property type="entry name" value="BTB/POZ_dom"/>
</dbReference>
<sequence length="203" mass="22719">MSVPSLAPADQGTKVQEILQIGEDGDTILVVGPDKAKIQVLSSFLKHISPVFRAMLDSSMSEGEAFRNRVDNFPIEIILPEDKPRAMFQMLRGLYGVDASCRPTTSDVRMIAILADKYDMIKQLKYFAAYWIQVPTNSSDPYFVQCAWDILIASYMLKESTPFFLTSKVITNTKGSLFKYAMSTHDKELGLKLGSKLTPTYLS</sequence>
<dbReference type="Pfam" id="PF00651">
    <property type="entry name" value="BTB"/>
    <property type="match status" value="1"/>
</dbReference>
<organism evidence="2 3">
    <name type="scientific">Fusarium acuminatum</name>
    <dbReference type="NCBI Taxonomy" id="5515"/>
    <lineage>
        <taxon>Eukaryota</taxon>
        <taxon>Fungi</taxon>
        <taxon>Dikarya</taxon>
        <taxon>Ascomycota</taxon>
        <taxon>Pezizomycotina</taxon>
        <taxon>Sordariomycetes</taxon>
        <taxon>Hypocreomycetidae</taxon>
        <taxon>Hypocreales</taxon>
        <taxon>Nectriaceae</taxon>
        <taxon>Fusarium</taxon>
        <taxon>Fusarium tricinctum species complex</taxon>
    </lineage>
</organism>
<dbReference type="Gene3D" id="3.30.710.10">
    <property type="entry name" value="Potassium Channel Kv1.1, Chain A"/>
    <property type="match status" value="1"/>
</dbReference>
<name>A0ABZ2X6V1_9HYPO</name>
<protein>
    <recommendedName>
        <fullName evidence="1">BTB domain-containing protein</fullName>
    </recommendedName>
</protein>
<evidence type="ECO:0000313" key="3">
    <source>
        <dbReference type="Proteomes" id="UP001489902"/>
    </source>
</evidence>
<reference evidence="2 3" key="1">
    <citation type="submission" date="2024-04" db="EMBL/GenBank/DDBJ databases">
        <title>Complete genome sequence of Fusarium acuminatum.</title>
        <authorList>
            <person name="Lan B."/>
        </authorList>
    </citation>
    <scope>NUCLEOTIDE SEQUENCE [LARGE SCALE GENOMIC DNA]</scope>
    <source>
        <strain evidence="2">1A</strain>
    </source>
</reference>
<dbReference type="PROSITE" id="PS50097">
    <property type="entry name" value="BTB"/>
    <property type="match status" value="1"/>
</dbReference>
<evidence type="ECO:0000259" key="1">
    <source>
        <dbReference type="PROSITE" id="PS50097"/>
    </source>
</evidence>
<dbReference type="CDD" id="cd18186">
    <property type="entry name" value="BTB_POZ_ZBTB_KLHL-like"/>
    <property type="match status" value="1"/>
</dbReference>
<dbReference type="InterPro" id="IPR011333">
    <property type="entry name" value="SKP1/BTB/POZ_sf"/>
</dbReference>
<gene>
    <name evidence="2" type="ORF">QYS62_009389</name>
</gene>
<evidence type="ECO:0000313" key="2">
    <source>
        <dbReference type="EMBL" id="WZH48220.1"/>
    </source>
</evidence>
<proteinExistence type="predicted"/>
<accession>A0ABZ2X6V1</accession>
<dbReference type="Proteomes" id="UP001489902">
    <property type="component" value="Chromosome 5"/>
</dbReference>
<feature type="domain" description="BTB" evidence="1">
    <location>
        <begin position="25"/>
        <end position="95"/>
    </location>
</feature>